<dbReference type="Gene3D" id="2.60.40.150">
    <property type="entry name" value="C2 domain"/>
    <property type="match status" value="2"/>
</dbReference>
<evidence type="ECO:0000259" key="2">
    <source>
        <dbReference type="PROSITE" id="PS50004"/>
    </source>
</evidence>
<dbReference type="GO" id="GO:0001786">
    <property type="term" value="F:phosphatidylserine binding"/>
    <property type="evidence" value="ECO:0007669"/>
    <property type="project" value="TreeGrafter"/>
</dbReference>
<feature type="domain" description="C2" evidence="2">
    <location>
        <begin position="309"/>
        <end position="438"/>
    </location>
</feature>
<feature type="domain" description="C2" evidence="2">
    <location>
        <begin position="171"/>
        <end position="298"/>
    </location>
</feature>
<evidence type="ECO:0000313" key="4">
    <source>
        <dbReference type="Proteomes" id="UP000494206"/>
    </source>
</evidence>
<keyword evidence="4" id="KW-1185">Reference proteome</keyword>
<dbReference type="GO" id="GO:0017156">
    <property type="term" value="P:calcium-ion regulated exocytosis"/>
    <property type="evidence" value="ECO:0007669"/>
    <property type="project" value="TreeGrafter"/>
</dbReference>
<dbReference type="PROSITE" id="PS50004">
    <property type="entry name" value="C2"/>
    <property type="match status" value="2"/>
</dbReference>
<sequence>MFVWVYDVDVYDYFENARLSIDFMYIRDVIENMEATPETVLVVLSATVLIVIFAVIALFIKSRNQLNWYEQNVLDLGYTPMRLRCPSFTRTDTEETTVSDIVEQGSPSRPFREAATLPIPKGDLTNLFMIPTAKNRPRSMFSKLHSNQFDRGMYQFPMGDESACSSVNMVATGSIQICVSHDANLNLLTITLRQAIDLPSKREDDNPNPYMRVTMEIPEQRKPAVEHQTKTFMATASPTINEDFFFSVPADQIAQCRLEIMVYDFDQFSVDECIGYCWLTLGRLSPSFEHNTPTVFWAEVLPYEDNESGYGQILFSLAYLSHAQRLTMNIFKVRNIKTKTDGNICLRVTLYSANEKPLKKKKTSSKKCGRTVHFNECLTFSVPKHSLCDVFLLIELSTETGTFLMASRTVARMFLPIHKCKDLWRAIIREEKSQARWYSLEAP</sequence>
<dbReference type="GO" id="GO:0070382">
    <property type="term" value="C:exocytic vesicle"/>
    <property type="evidence" value="ECO:0007669"/>
    <property type="project" value="TreeGrafter"/>
</dbReference>
<dbReference type="AlphaFoldDB" id="A0A8S1ED99"/>
<dbReference type="GO" id="GO:0000149">
    <property type="term" value="F:SNARE binding"/>
    <property type="evidence" value="ECO:0007669"/>
    <property type="project" value="TreeGrafter"/>
</dbReference>
<dbReference type="PANTHER" id="PTHR10024">
    <property type="entry name" value="SYNAPTOTAGMIN"/>
    <property type="match status" value="1"/>
</dbReference>
<evidence type="ECO:0000313" key="3">
    <source>
        <dbReference type="EMBL" id="CAB3399304.1"/>
    </source>
</evidence>
<keyword evidence="1" id="KW-0812">Transmembrane</keyword>
<feature type="transmembrane region" description="Helical" evidence="1">
    <location>
        <begin position="40"/>
        <end position="60"/>
    </location>
</feature>
<keyword evidence="1" id="KW-1133">Transmembrane helix</keyword>
<protein>
    <recommendedName>
        <fullName evidence="2">C2 domain-containing protein</fullName>
    </recommendedName>
</protein>
<dbReference type="Pfam" id="PF00168">
    <property type="entry name" value="C2"/>
    <property type="match status" value="2"/>
</dbReference>
<organism evidence="3 4">
    <name type="scientific">Caenorhabditis bovis</name>
    <dbReference type="NCBI Taxonomy" id="2654633"/>
    <lineage>
        <taxon>Eukaryota</taxon>
        <taxon>Metazoa</taxon>
        <taxon>Ecdysozoa</taxon>
        <taxon>Nematoda</taxon>
        <taxon>Chromadorea</taxon>
        <taxon>Rhabditida</taxon>
        <taxon>Rhabditina</taxon>
        <taxon>Rhabditomorpha</taxon>
        <taxon>Rhabditoidea</taxon>
        <taxon>Rhabditidae</taxon>
        <taxon>Peloderinae</taxon>
        <taxon>Caenorhabditis</taxon>
    </lineage>
</organism>
<dbReference type="OrthoDB" id="67700at2759"/>
<dbReference type="GO" id="GO:0005544">
    <property type="term" value="F:calcium-dependent phospholipid binding"/>
    <property type="evidence" value="ECO:0007669"/>
    <property type="project" value="TreeGrafter"/>
</dbReference>
<dbReference type="GO" id="GO:0005509">
    <property type="term" value="F:calcium ion binding"/>
    <property type="evidence" value="ECO:0007669"/>
    <property type="project" value="TreeGrafter"/>
</dbReference>
<dbReference type="InterPro" id="IPR000008">
    <property type="entry name" value="C2_dom"/>
</dbReference>
<dbReference type="SMART" id="SM00239">
    <property type="entry name" value="C2"/>
    <property type="match status" value="2"/>
</dbReference>
<evidence type="ECO:0000256" key="1">
    <source>
        <dbReference type="SAM" id="Phobius"/>
    </source>
</evidence>
<dbReference type="Proteomes" id="UP000494206">
    <property type="component" value="Unassembled WGS sequence"/>
</dbReference>
<dbReference type="InterPro" id="IPR035892">
    <property type="entry name" value="C2_domain_sf"/>
</dbReference>
<gene>
    <name evidence="3" type="ORF">CBOVIS_LOCUS2451</name>
</gene>
<dbReference type="EMBL" id="CADEPM010000002">
    <property type="protein sequence ID" value="CAB3399304.1"/>
    <property type="molecule type" value="Genomic_DNA"/>
</dbReference>
<reference evidence="3 4" key="1">
    <citation type="submission" date="2020-04" db="EMBL/GenBank/DDBJ databases">
        <authorList>
            <person name="Laetsch R D."/>
            <person name="Stevens L."/>
            <person name="Kumar S."/>
            <person name="Blaxter L. M."/>
        </authorList>
    </citation>
    <scope>NUCLEOTIDE SEQUENCE [LARGE SCALE GENOMIC DNA]</scope>
</reference>
<accession>A0A8S1ED99</accession>
<dbReference type="SUPFAM" id="SSF49562">
    <property type="entry name" value="C2 domain (Calcium/lipid-binding domain, CaLB)"/>
    <property type="match status" value="2"/>
</dbReference>
<dbReference type="GO" id="GO:0005886">
    <property type="term" value="C:plasma membrane"/>
    <property type="evidence" value="ECO:0007669"/>
    <property type="project" value="TreeGrafter"/>
</dbReference>
<comment type="caution">
    <text evidence="3">The sequence shown here is derived from an EMBL/GenBank/DDBJ whole genome shotgun (WGS) entry which is preliminary data.</text>
</comment>
<dbReference type="GO" id="GO:0030276">
    <property type="term" value="F:clathrin binding"/>
    <property type="evidence" value="ECO:0007669"/>
    <property type="project" value="TreeGrafter"/>
</dbReference>
<name>A0A8S1ED99_9PELO</name>
<proteinExistence type="predicted"/>
<dbReference type="PANTHER" id="PTHR10024:SF376">
    <property type="entry name" value="C2 DOMAIN-CONTAINING PROTEIN"/>
    <property type="match status" value="1"/>
</dbReference>
<keyword evidence="1" id="KW-0472">Membrane</keyword>